<dbReference type="Proteomes" id="UP001140817">
    <property type="component" value="Unassembled WGS sequence"/>
</dbReference>
<comment type="caution">
    <text evidence="2">The sequence shown here is derived from an EMBL/GenBank/DDBJ whole genome shotgun (WGS) entry which is preliminary data.</text>
</comment>
<dbReference type="Pfam" id="PF14276">
    <property type="entry name" value="DUF4363"/>
    <property type="match status" value="1"/>
</dbReference>
<dbReference type="RefSeq" id="WP_074429761.1">
    <property type="nucleotide sequence ID" value="NZ_JANKBY010000264.1"/>
</dbReference>
<reference evidence="2" key="1">
    <citation type="submission" date="2022-07" db="EMBL/GenBank/DDBJ databases">
        <title>Enhanced cultured diversity of the mouse gut microbiota enables custom-made synthetic communities.</title>
        <authorList>
            <person name="Afrizal A."/>
        </authorList>
    </citation>
    <scope>NUCLEOTIDE SEQUENCE</scope>
    <source>
        <strain evidence="2">DSM 29186</strain>
    </source>
</reference>
<evidence type="ECO:0000313" key="2">
    <source>
        <dbReference type="EMBL" id="MCR1824208.1"/>
    </source>
</evidence>
<dbReference type="EMBL" id="JANKBY010000264">
    <property type="protein sequence ID" value="MCR1824208.1"/>
    <property type="molecule type" value="Genomic_DNA"/>
</dbReference>
<feature type="transmembrane region" description="Helical" evidence="1">
    <location>
        <begin position="6"/>
        <end position="22"/>
    </location>
</feature>
<protein>
    <submittedName>
        <fullName evidence="2">DUF4363 family protein</fullName>
    </submittedName>
</protein>
<keyword evidence="1" id="KW-1133">Transmembrane helix</keyword>
<gene>
    <name evidence="2" type="ORF">NSA58_15600</name>
</gene>
<sequence>MKSSFFVITWTIIFIIVGLFNHQKINDFSYNYINEINVLEENIKEDKWEQASYILKDTKMKLEEEKNVWYKLINHGYFNEIFASLEILEQSIYLEEKMITLQEIEKIKMVFENLMEDECYNLNRIF</sequence>
<accession>A0A9X2MCF6</accession>
<dbReference type="AlphaFoldDB" id="A0A9X2MCF6"/>
<dbReference type="InterPro" id="IPR025373">
    <property type="entry name" value="DUF4363"/>
</dbReference>
<evidence type="ECO:0000256" key="1">
    <source>
        <dbReference type="SAM" id="Phobius"/>
    </source>
</evidence>
<proteinExistence type="predicted"/>
<keyword evidence="1" id="KW-0472">Membrane</keyword>
<organism evidence="2 3">
    <name type="scientific">Terrisporobacter muris</name>
    <dbReference type="NCBI Taxonomy" id="2963284"/>
    <lineage>
        <taxon>Bacteria</taxon>
        <taxon>Bacillati</taxon>
        <taxon>Bacillota</taxon>
        <taxon>Clostridia</taxon>
        <taxon>Peptostreptococcales</taxon>
        <taxon>Peptostreptococcaceae</taxon>
        <taxon>Terrisporobacter</taxon>
    </lineage>
</organism>
<keyword evidence="3" id="KW-1185">Reference proteome</keyword>
<keyword evidence="1" id="KW-0812">Transmembrane</keyword>
<name>A0A9X2MCF6_9FIRM</name>
<evidence type="ECO:0000313" key="3">
    <source>
        <dbReference type="Proteomes" id="UP001140817"/>
    </source>
</evidence>